<reference evidence="1" key="1">
    <citation type="submission" date="2014-05" db="EMBL/GenBank/DDBJ databases">
        <authorList>
            <person name="Chronopoulou M."/>
        </authorList>
    </citation>
    <scope>NUCLEOTIDE SEQUENCE</scope>
    <source>
        <tissue evidence="1">Whole organism</tissue>
    </source>
</reference>
<feature type="non-terminal residue" evidence="1">
    <location>
        <position position="1"/>
    </location>
</feature>
<sequence length="90" mass="10447">LLSPNLKMIRGNLCVEYRGLLQNFLFRISLAYTQQNLLQHCNMYCLKKKNIYQFYHSVVCPLIAFDWDPLNGATVLVPKDSCKSTNKSNF</sequence>
<organism evidence="1">
    <name type="scientific">Lepeophtheirus salmonis</name>
    <name type="common">Salmon louse</name>
    <name type="synonym">Caligus salmonis</name>
    <dbReference type="NCBI Taxonomy" id="72036"/>
    <lineage>
        <taxon>Eukaryota</taxon>
        <taxon>Metazoa</taxon>
        <taxon>Ecdysozoa</taxon>
        <taxon>Arthropoda</taxon>
        <taxon>Crustacea</taxon>
        <taxon>Multicrustacea</taxon>
        <taxon>Hexanauplia</taxon>
        <taxon>Copepoda</taxon>
        <taxon>Siphonostomatoida</taxon>
        <taxon>Caligidae</taxon>
        <taxon>Lepeophtheirus</taxon>
    </lineage>
</organism>
<dbReference type="EMBL" id="HACA01024393">
    <property type="protein sequence ID" value="CDW41754.1"/>
    <property type="molecule type" value="Transcribed_RNA"/>
</dbReference>
<name>A0A0K2UU10_LEPSM</name>
<accession>A0A0K2UU10</accession>
<dbReference type="AlphaFoldDB" id="A0A0K2UU10"/>
<proteinExistence type="predicted"/>
<evidence type="ECO:0000313" key="1">
    <source>
        <dbReference type="EMBL" id="CDW41754.1"/>
    </source>
</evidence>
<protein>
    <submittedName>
        <fullName evidence="1">Uncharacterized protein</fullName>
    </submittedName>
</protein>